<proteinExistence type="predicted"/>
<dbReference type="PANTHER" id="PTHR38223">
    <property type="match status" value="1"/>
</dbReference>
<dbReference type="AlphaFoldDB" id="A0A3Q7IKE3"/>
<accession>A0A3Q7IKE3</accession>
<reference evidence="1" key="1">
    <citation type="journal article" date="2012" name="Nature">
        <title>The tomato genome sequence provides insights into fleshy fruit evolution.</title>
        <authorList>
            <consortium name="Tomato Genome Consortium"/>
        </authorList>
    </citation>
    <scope>NUCLEOTIDE SEQUENCE [LARGE SCALE GENOMIC DNA]</scope>
    <source>
        <strain evidence="1">cv. Heinz 1706</strain>
    </source>
</reference>
<sequence length="80" mass="9030">MAGLQYKFFPTDFFFPIQKTVSGENTSKQNLLIKIRNNDESLIEESKGKIVINNNKKNLKAISSSSLALISVPKQKKDQD</sequence>
<keyword evidence="2" id="KW-1185">Reference proteome</keyword>
<evidence type="ECO:0000313" key="1">
    <source>
        <dbReference type="EnsemblPlants" id="Solyc10g079810.1.1.1"/>
    </source>
</evidence>
<dbReference type="Gramene" id="Solyc10g079810.1.1">
    <property type="protein sequence ID" value="Solyc10g079810.1.1.1"/>
    <property type="gene ID" value="Solyc10g079810.1"/>
</dbReference>
<organism evidence="1">
    <name type="scientific">Solanum lycopersicum</name>
    <name type="common">Tomato</name>
    <name type="synonym">Lycopersicon esculentum</name>
    <dbReference type="NCBI Taxonomy" id="4081"/>
    <lineage>
        <taxon>Eukaryota</taxon>
        <taxon>Viridiplantae</taxon>
        <taxon>Streptophyta</taxon>
        <taxon>Embryophyta</taxon>
        <taxon>Tracheophyta</taxon>
        <taxon>Spermatophyta</taxon>
        <taxon>Magnoliopsida</taxon>
        <taxon>eudicotyledons</taxon>
        <taxon>Gunneridae</taxon>
        <taxon>Pentapetalae</taxon>
        <taxon>asterids</taxon>
        <taxon>lamiids</taxon>
        <taxon>Solanales</taxon>
        <taxon>Solanaceae</taxon>
        <taxon>Solanoideae</taxon>
        <taxon>Solaneae</taxon>
        <taxon>Solanum</taxon>
        <taxon>Solanum subgen. Lycopersicon</taxon>
    </lineage>
</organism>
<protein>
    <submittedName>
        <fullName evidence="1">Uncharacterized protein</fullName>
    </submittedName>
</protein>
<dbReference type="OMA" id="FPTDFFF"/>
<dbReference type="InParanoid" id="A0A3Q7IKE3"/>
<evidence type="ECO:0000313" key="2">
    <source>
        <dbReference type="Proteomes" id="UP000004994"/>
    </source>
</evidence>
<dbReference type="Proteomes" id="UP000004994">
    <property type="component" value="Chromosome 10"/>
</dbReference>
<dbReference type="EnsemblPlants" id="Solyc10g079810.1.1">
    <property type="protein sequence ID" value="Solyc10g079810.1.1.1"/>
    <property type="gene ID" value="Solyc10g079810.1"/>
</dbReference>
<dbReference type="PaxDb" id="4081-Solyc10g079810.1.1"/>
<name>A0A3Q7IKE3_SOLLC</name>
<dbReference type="PANTHER" id="PTHR38223:SF5">
    <property type="match status" value="1"/>
</dbReference>
<reference evidence="1" key="2">
    <citation type="submission" date="2019-01" db="UniProtKB">
        <authorList>
            <consortium name="EnsemblPlants"/>
        </authorList>
    </citation>
    <scope>IDENTIFICATION</scope>
    <source>
        <strain evidence="1">cv. Heinz 1706</strain>
    </source>
</reference>